<dbReference type="RefSeq" id="WP_190417136.1">
    <property type="nucleotide sequence ID" value="NZ_JAMPKK010000059.1"/>
</dbReference>
<name>A0ABV0JUF9_9CYAN</name>
<keyword evidence="1" id="KW-0732">Signal</keyword>
<comment type="caution">
    <text evidence="2">The sequence shown here is derived from an EMBL/GenBank/DDBJ whole genome shotgun (WGS) entry which is preliminary data.</text>
</comment>
<dbReference type="Proteomes" id="UP001442494">
    <property type="component" value="Unassembled WGS sequence"/>
</dbReference>
<dbReference type="EMBL" id="JAMPKK010000059">
    <property type="protein sequence ID" value="MEP0867100.1"/>
    <property type="molecule type" value="Genomic_DNA"/>
</dbReference>
<reference evidence="2 3" key="1">
    <citation type="submission" date="2022-04" db="EMBL/GenBank/DDBJ databases">
        <title>Positive selection, recombination, and allopatry shape intraspecific diversity of widespread and dominant cyanobacteria.</title>
        <authorList>
            <person name="Wei J."/>
            <person name="Shu W."/>
            <person name="Hu C."/>
        </authorList>
    </citation>
    <scope>NUCLEOTIDE SEQUENCE [LARGE SCALE GENOMIC DNA]</scope>
    <source>
        <strain evidence="2 3">GB2-A5</strain>
    </source>
</reference>
<evidence type="ECO:0000313" key="2">
    <source>
        <dbReference type="EMBL" id="MEP0867100.1"/>
    </source>
</evidence>
<organism evidence="2 3">
    <name type="scientific">Funiculus sociatus GB2-A5</name>
    <dbReference type="NCBI Taxonomy" id="2933946"/>
    <lineage>
        <taxon>Bacteria</taxon>
        <taxon>Bacillati</taxon>
        <taxon>Cyanobacteriota</taxon>
        <taxon>Cyanophyceae</taxon>
        <taxon>Coleofasciculales</taxon>
        <taxon>Coleofasciculaceae</taxon>
        <taxon>Funiculus</taxon>
    </lineage>
</organism>
<keyword evidence="3" id="KW-1185">Reference proteome</keyword>
<sequence>MKTKRIVGCVGAFLSIVSIVGSAYAVPMKDAAGKLYIDDLTPSGSAKVDFPNALKTINSNTDACGRLIVRNSSGTPLTGVGSILINGTSTPAPTAVDTVPRCLNGVAEVPQTTPYKTPAGDFVFPGLSPLSSQAIAFPGISLSRNVSVNACGFISLTSSAQYPLTGTINVNGTPVNTTTAPMGNPPKCINNVLYTAE</sequence>
<gene>
    <name evidence="2" type="ORF">NDI37_21855</name>
</gene>
<feature type="signal peptide" evidence="1">
    <location>
        <begin position="1"/>
        <end position="25"/>
    </location>
</feature>
<feature type="chain" id="PRO_5045767146" evidence="1">
    <location>
        <begin position="26"/>
        <end position="197"/>
    </location>
</feature>
<accession>A0ABV0JUF9</accession>
<evidence type="ECO:0000256" key="1">
    <source>
        <dbReference type="SAM" id="SignalP"/>
    </source>
</evidence>
<evidence type="ECO:0000313" key="3">
    <source>
        <dbReference type="Proteomes" id="UP001442494"/>
    </source>
</evidence>
<proteinExistence type="predicted"/>
<protein>
    <submittedName>
        <fullName evidence="2">Uncharacterized protein</fullName>
    </submittedName>
</protein>